<proteinExistence type="predicted"/>
<accession>A0A7X2NKT3</accession>
<name>A0A7X2NKT3_9CLOT</name>
<dbReference type="Proteomes" id="UP000429958">
    <property type="component" value="Unassembled WGS sequence"/>
</dbReference>
<dbReference type="EMBL" id="VUMD01000006">
    <property type="protein sequence ID" value="MSS36516.1"/>
    <property type="molecule type" value="Genomic_DNA"/>
</dbReference>
<gene>
    <name evidence="1" type="ORF">FYJ39_08020</name>
</gene>
<keyword evidence="2" id="KW-1185">Reference proteome</keyword>
<reference evidence="1 2" key="1">
    <citation type="submission" date="2019-08" db="EMBL/GenBank/DDBJ databases">
        <title>In-depth cultivation of the pig gut microbiome towards novel bacterial diversity and tailored functional studies.</title>
        <authorList>
            <person name="Wylensek D."/>
            <person name="Hitch T.C.A."/>
            <person name="Clavel T."/>
        </authorList>
    </citation>
    <scope>NUCLEOTIDE SEQUENCE [LARGE SCALE GENOMIC DNA]</scope>
    <source>
        <strain evidence="1 2">WCA-389-WT-23D1</strain>
    </source>
</reference>
<sequence>MQKQIKKIVFLKWKYVKNLEIMRFHDSDDNPIPLDENGDVDYDKYEPGELWWQISDIELAINGWPKLFLGVMDGVDDAEILKKAHEGFGFPVEAMELGEI</sequence>
<protein>
    <submittedName>
        <fullName evidence="1">Uncharacterized protein</fullName>
    </submittedName>
</protein>
<dbReference type="RefSeq" id="WP_154471960.1">
    <property type="nucleotide sequence ID" value="NZ_VUMD01000006.1"/>
</dbReference>
<comment type="caution">
    <text evidence="1">The sequence shown here is derived from an EMBL/GenBank/DDBJ whole genome shotgun (WGS) entry which is preliminary data.</text>
</comment>
<evidence type="ECO:0000313" key="1">
    <source>
        <dbReference type="EMBL" id="MSS36516.1"/>
    </source>
</evidence>
<dbReference type="AlphaFoldDB" id="A0A7X2NKT3"/>
<evidence type="ECO:0000313" key="2">
    <source>
        <dbReference type="Proteomes" id="UP000429958"/>
    </source>
</evidence>
<organism evidence="1 2">
    <name type="scientific">Clostridium porci</name>
    <dbReference type="NCBI Taxonomy" id="2605778"/>
    <lineage>
        <taxon>Bacteria</taxon>
        <taxon>Bacillati</taxon>
        <taxon>Bacillota</taxon>
        <taxon>Clostridia</taxon>
        <taxon>Eubacteriales</taxon>
        <taxon>Clostridiaceae</taxon>
        <taxon>Clostridium</taxon>
    </lineage>
</organism>